<name>A0A1J5TRZ0_9ARCH</name>
<dbReference type="EMBL" id="MIYY01000027">
    <property type="protein sequence ID" value="OIR22939.1"/>
    <property type="molecule type" value="Genomic_DNA"/>
</dbReference>
<proteinExistence type="predicted"/>
<evidence type="ECO:0000313" key="1">
    <source>
        <dbReference type="EMBL" id="OIR22939.1"/>
    </source>
</evidence>
<dbReference type="Proteomes" id="UP000183138">
    <property type="component" value="Unassembled WGS sequence"/>
</dbReference>
<sequence>MMNLRNLGAGIVLLLIVLGGIWFVMISSYEEDLGTKNEYLAVDSVNNVTMEKNNSLFDISFSNSEESLEWSKLSVSIDNGTERMACSKGNFTSNEIGKSKIAPKLSSDGVTFTVTVDATSEDDFTYLDLSNLLEGSVSNFNLRFSKTDIYLSENVTGTIIDDVNFEDLINIPNQEFTENSDERLDWYDYKITTHRVEPEDKIYVINNNGNYFKIKFLSYYNDEDEPRYVSFLVSALEDSDFPALSNPLLVSPAKCTIIESTFKSDFWEQDETIMIYENNFDICSDNCTIKIFITYENISVKGTQTILLS</sequence>
<comment type="caution">
    <text evidence="1">The sequence shown here is derived from an EMBL/GenBank/DDBJ whole genome shotgun (WGS) entry which is preliminary data.</text>
</comment>
<dbReference type="CDD" id="cd12105">
    <property type="entry name" value="HmuY"/>
    <property type="match status" value="1"/>
</dbReference>
<gene>
    <name evidence="1" type="ORF">BEU00_01385</name>
</gene>
<protein>
    <submittedName>
        <fullName evidence="1">Uncharacterized protein</fullName>
    </submittedName>
</protein>
<dbReference type="AlphaFoldDB" id="A0A1J5TRZ0"/>
<organism evidence="1 2">
    <name type="scientific">Marine Group III euryarchaeote CG-Epi3</name>
    <dbReference type="NCBI Taxonomy" id="1888997"/>
    <lineage>
        <taxon>Archaea</taxon>
        <taxon>Methanobacteriati</taxon>
        <taxon>Thermoplasmatota</taxon>
        <taxon>Thermoplasmata</taxon>
        <taxon>Candidatus Thermoprofundales</taxon>
    </lineage>
</organism>
<evidence type="ECO:0000313" key="2">
    <source>
        <dbReference type="Proteomes" id="UP000183138"/>
    </source>
</evidence>
<reference evidence="1 2" key="1">
    <citation type="submission" date="2016-08" db="EMBL/GenBank/DDBJ databases">
        <title>New Insights into Marine Group III Euryarchaeota, from dark to light.</title>
        <authorList>
            <person name="Haro-Moreno J.M."/>
            <person name="Rodriguez-Valera F."/>
            <person name="Lopez-Garcia P."/>
            <person name="Moreira D."/>
            <person name="Martin-Cuadrado A.B."/>
        </authorList>
    </citation>
    <scope>NUCLEOTIDE SEQUENCE [LARGE SCALE GENOMIC DNA]</scope>
    <source>
        <strain evidence="1">CG-Epi3</strain>
    </source>
</reference>
<dbReference type="InterPro" id="IPR025921">
    <property type="entry name" value="HmuY"/>
</dbReference>
<accession>A0A1J5TRZ0</accession>